<evidence type="ECO:0000259" key="1">
    <source>
        <dbReference type="Pfam" id="PF10908"/>
    </source>
</evidence>
<keyword evidence="3" id="KW-1185">Reference proteome</keyword>
<name>A0A2S9IBR3_9GAMM</name>
<proteinExistence type="predicted"/>
<accession>A0A2S9IBR3</accession>
<dbReference type="Pfam" id="PF10908">
    <property type="entry name" value="Tlde1_dom"/>
    <property type="match status" value="1"/>
</dbReference>
<evidence type="ECO:0000313" key="3">
    <source>
        <dbReference type="Proteomes" id="UP000239181"/>
    </source>
</evidence>
<reference evidence="2 3" key="1">
    <citation type="submission" date="2017-10" db="EMBL/GenBank/DDBJ databases">
        <title>Draft genome of two endophytic bacteria isolated from 'guarana' Paullinia cupana (Mart.) Ducke.</title>
        <authorList>
            <person name="Siqueira K.A."/>
            <person name="Liotti R.G."/>
            <person name="Mendes T.A."/>
            <person name="Soares M.A."/>
        </authorList>
    </citation>
    <scope>NUCLEOTIDE SEQUENCE [LARGE SCALE GENOMIC DNA]</scope>
    <source>
        <strain evidence="2 3">342</strain>
    </source>
</reference>
<gene>
    <name evidence="2" type="ORF">CQW29_12245</name>
</gene>
<feature type="domain" description="Tlde1" evidence="1">
    <location>
        <begin position="24"/>
        <end position="152"/>
    </location>
</feature>
<organism evidence="2 3">
    <name type="scientific">Pantoea coffeiphila</name>
    <dbReference type="NCBI Taxonomy" id="1465635"/>
    <lineage>
        <taxon>Bacteria</taxon>
        <taxon>Pseudomonadati</taxon>
        <taxon>Pseudomonadota</taxon>
        <taxon>Gammaproteobacteria</taxon>
        <taxon>Enterobacterales</taxon>
        <taxon>Erwiniaceae</taxon>
        <taxon>Pantoea</taxon>
    </lineage>
</organism>
<dbReference type="OrthoDB" id="6490254at2"/>
<dbReference type="EMBL" id="PDET01000007">
    <property type="protein sequence ID" value="PRD15228.1"/>
    <property type="molecule type" value="Genomic_DNA"/>
</dbReference>
<dbReference type="AlphaFoldDB" id="A0A2S9IBR3"/>
<sequence length="171" mass="18880">MALHGKFVINDAYYCPLSFPGVGTFLAFSGDGAYRNRGACGMKPAVGPVPAGKYWIVGRPEGGIKSQAITAMKDVWNHYQKGATFTHKEWFALWRDDGSVDDYTWIEGVKRGNFRLHPGTLSEGCITLPHDTDLAMLRNALLRTQKIDVPCMKRLKAYGTIEVIANGKVCP</sequence>
<dbReference type="RefSeq" id="WP_105593007.1">
    <property type="nucleotide sequence ID" value="NZ_PDET01000007.1"/>
</dbReference>
<dbReference type="Proteomes" id="UP000239181">
    <property type="component" value="Unassembled WGS sequence"/>
</dbReference>
<comment type="caution">
    <text evidence="2">The sequence shown here is derived from an EMBL/GenBank/DDBJ whole genome shotgun (WGS) entry which is preliminary data.</text>
</comment>
<dbReference type="InterPro" id="IPR021225">
    <property type="entry name" value="Tlde1_dom"/>
</dbReference>
<protein>
    <recommendedName>
        <fullName evidence="1">Tlde1 domain-containing protein</fullName>
    </recommendedName>
</protein>
<evidence type="ECO:0000313" key="2">
    <source>
        <dbReference type="EMBL" id="PRD15228.1"/>
    </source>
</evidence>